<comment type="similarity">
    <text evidence="1">Belongs to the dihydropyrimidine dehydrogenase family.</text>
</comment>
<dbReference type="EC" id="1.3.1.1" evidence="9"/>
<dbReference type="PROSITE" id="PS51379">
    <property type="entry name" value="4FE4S_FER_2"/>
    <property type="match status" value="2"/>
</dbReference>
<evidence type="ECO:0000256" key="8">
    <source>
        <dbReference type="ARBA" id="ARBA00049714"/>
    </source>
</evidence>
<feature type="domain" description="4Fe-4S ferredoxin-type" evidence="10">
    <location>
        <begin position="374"/>
        <end position="403"/>
    </location>
</feature>
<dbReference type="OrthoDB" id="9802377at2"/>
<evidence type="ECO:0000259" key="10">
    <source>
        <dbReference type="PROSITE" id="PS51379"/>
    </source>
</evidence>
<accession>A0A7M3MCM1</accession>
<dbReference type="GO" id="GO:0004159">
    <property type="term" value="F:dihydropyrimidine dehydrogenase (NAD+) activity"/>
    <property type="evidence" value="ECO:0007669"/>
    <property type="project" value="UniProtKB-EC"/>
</dbReference>
<dbReference type="PANTHER" id="PTHR43073:SF2">
    <property type="entry name" value="DIHYDROPYRIMIDINE DEHYDROGENASE [NADP(+)]"/>
    <property type="match status" value="1"/>
</dbReference>
<dbReference type="InterPro" id="IPR013785">
    <property type="entry name" value="Aldolase_TIM"/>
</dbReference>
<dbReference type="Pfam" id="PF14697">
    <property type="entry name" value="Fer4_21"/>
    <property type="match status" value="1"/>
</dbReference>
<name>A0A7M3MCM1_9BACT</name>
<dbReference type="SUPFAM" id="SSF51395">
    <property type="entry name" value="FMN-linked oxidoreductases"/>
    <property type="match status" value="1"/>
</dbReference>
<dbReference type="Pfam" id="PF01180">
    <property type="entry name" value="DHO_dh"/>
    <property type="match status" value="1"/>
</dbReference>
<keyword evidence="12" id="KW-1185">Reference proteome</keyword>
<evidence type="ECO:0000256" key="2">
    <source>
        <dbReference type="ARBA" id="ARBA00023002"/>
    </source>
</evidence>
<dbReference type="PANTHER" id="PTHR43073">
    <property type="entry name" value="DIHYDROPYRIMIDINE DEHYDROGENASE [NADP(+)]"/>
    <property type="match status" value="1"/>
</dbReference>
<dbReference type="FunFam" id="3.20.20.70:FF:000027">
    <property type="entry name" value="Dihydropyrimidine dehydrogenase [NADP(+)]"/>
    <property type="match status" value="1"/>
</dbReference>
<evidence type="ECO:0000256" key="9">
    <source>
        <dbReference type="ARBA" id="ARBA00049728"/>
    </source>
</evidence>
<evidence type="ECO:0000313" key="12">
    <source>
        <dbReference type="Proteomes" id="UP000448292"/>
    </source>
</evidence>
<dbReference type="GO" id="GO:0006210">
    <property type="term" value="P:thymine catabolic process"/>
    <property type="evidence" value="ECO:0007669"/>
    <property type="project" value="TreeGrafter"/>
</dbReference>
<dbReference type="InterPro" id="IPR005720">
    <property type="entry name" value="Dihydroorotate_DH_cat"/>
</dbReference>
<evidence type="ECO:0000256" key="5">
    <source>
        <dbReference type="ARBA" id="ARBA00047685"/>
    </source>
</evidence>
<dbReference type="GO" id="GO:0050661">
    <property type="term" value="F:NADP binding"/>
    <property type="evidence" value="ECO:0007669"/>
    <property type="project" value="TreeGrafter"/>
</dbReference>
<feature type="domain" description="4Fe-4S ferredoxin-type" evidence="10">
    <location>
        <begin position="338"/>
        <end position="370"/>
    </location>
</feature>
<gene>
    <name evidence="11" type="ORF">DPQ33_13965</name>
</gene>
<comment type="function">
    <text evidence="7">Involved in pyrimidine base degradation. Catalyzes physiologically the reduction of uracil to 5,6-dihydrouracil (DHU) by using NADH as a specific cosubstrate. It also catalyzes the reverse reaction and the reduction of thymine to 5,6-dihydrothymine (DHT).</text>
</comment>
<dbReference type="RefSeq" id="WP_144303848.1">
    <property type="nucleotide sequence ID" value="NZ_QMIE01000014.1"/>
</dbReference>
<evidence type="ECO:0000256" key="4">
    <source>
        <dbReference type="ARBA" id="ARBA00032722"/>
    </source>
</evidence>
<dbReference type="GO" id="GO:0002058">
    <property type="term" value="F:uracil binding"/>
    <property type="evidence" value="ECO:0007669"/>
    <property type="project" value="TreeGrafter"/>
</dbReference>
<comment type="catalytic activity">
    <reaction evidence="6">
        <text>5,6-dihydrouracil + NAD(+) = uracil + NADH + H(+)</text>
        <dbReference type="Rhea" id="RHEA:20189"/>
        <dbReference type="ChEBI" id="CHEBI:15378"/>
        <dbReference type="ChEBI" id="CHEBI:15901"/>
        <dbReference type="ChEBI" id="CHEBI:17568"/>
        <dbReference type="ChEBI" id="CHEBI:57540"/>
        <dbReference type="ChEBI" id="CHEBI:57945"/>
        <dbReference type="EC" id="1.3.1.1"/>
    </reaction>
</comment>
<dbReference type="Gene3D" id="3.20.20.70">
    <property type="entry name" value="Aldolase class I"/>
    <property type="match status" value="1"/>
</dbReference>
<dbReference type="GO" id="GO:0006212">
    <property type="term" value="P:uracil catabolic process"/>
    <property type="evidence" value="ECO:0007669"/>
    <property type="project" value="TreeGrafter"/>
</dbReference>
<dbReference type="InterPro" id="IPR017896">
    <property type="entry name" value="4Fe4S_Fe-S-bd"/>
</dbReference>
<evidence type="ECO:0000256" key="3">
    <source>
        <dbReference type="ARBA" id="ARBA00030119"/>
    </source>
</evidence>
<evidence type="ECO:0000256" key="7">
    <source>
        <dbReference type="ARBA" id="ARBA00049578"/>
    </source>
</evidence>
<comment type="catalytic activity">
    <reaction evidence="5">
        <text>5,6-dihydrothymine + NAD(+) = thymine + NADH + H(+)</text>
        <dbReference type="Rhea" id="RHEA:28791"/>
        <dbReference type="ChEBI" id="CHEBI:15378"/>
        <dbReference type="ChEBI" id="CHEBI:17821"/>
        <dbReference type="ChEBI" id="CHEBI:27468"/>
        <dbReference type="ChEBI" id="CHEBI:57540"/>
        <dbReference type="ChEBI" id="CHEBI:57945"/>
        <dbReference type="EC" id="1.3.1.1"/>
    </reaction>
</comment>
<dbReference type="AlphaFoldDB" id="A0A7M3MCM1"/>
<evidence type="ECO:0000256" key="6">
    <source>
        <dbReference type="ARBA" id="ARBA00048792"/>
    </source>
</evidence>
<dbReference type="Proteomes" id="UP000448292">
    <property type="component" value="Unassembled WGS sequence"/>
</dbReference>
<dbReference type="EMBL" id="QMIE01000014">
    <property type="protein sequence ID" value="TVM15805.1"/>
    <property type="molecule type" value="Genomic_DNA"/>
</dbReference>
<comment type="caution">
    <text evidence="11">The sequence shown here is derived from an EMBL/GenBank/DDBJ whole genome shotgun (WGS) entry which is preliminary data.</text>
</comment>
<reference evidence="11 12" key="1">
    <citation type="submission" date="2018-06" db="EMBL/GenBank/DDBJ databases">
        <title>Complete genome of Desulfovibrio indonesiensis P37SLT.</title>
        <authorList>
            <person name="Crispim J.S."/>
            <person name="Vidigal P.M.P."/>
            <person name="Silva L.C.F."/>
            <person name="Laguardia C.N."/>
            <person name="Araujo L.C."/>
            <person name="Dias R.S."/>
            <person name="Sousa M.P."/>
            <person name="Paula S.O."/>
            <person name="Silva C."/>
        </authorList>
    </citation>
    <scope>NUCLEOTIDE SEQUENCE [LARGE SCALE GENOMIC DNA]</scope>
    <source>
        <strain evidence="11 12">P37SLT</strain>
    </source>
</reference>
<dbReference type="NCBIfam" id="NF006183">
    <property type="entry name" value="PRK08318.1"/>
    <property type="match status" value="1"/>
</dbReference>
<dbReference type="SUPFAM" id="SSF54862">
    <property type="entry name" value="4Fe-4S ferredoxins"/>
    <property type="match status" value="1"/>
</dbReference>
<dbReference type="Gene3D" id="3.30.70.20">
    <property type="match status" value="1"/>
</dbReference>
<comment type="subunit">
    <text evidence="8">Heterotetramer of 2 PreA and 2 PreT subunits.</text>
</comment>
<dbReference type="GO" id="GO:0005737">
    <property type="term" value="C:cytoplasm"/>
    <property type="evidence" value="ECO:0007669"/>
    <property type="project" value="InterPro"/>
</dbReference>
<organism evidence="11 12">
    <name type="scientific">Oceanidesulfovibrio indonesiensis</name>
    <dbReference type="NCBI Taxonomy" id="54767"/>
    <lineage>
        <taxon>Bacteria</taxon>
        <taxon>Pseudomonadati</taxon>
        <taxon>Thermodesulfobacteriota</taxon>
        <taxon>Desulfovibrionia</taxon>
        <taxon>Desulfovibrionales</taxon>
        <taxon>Desulfovibrionaceae</taxon>
        <taxon>Oceanidesulfovibrio</taxon>
    </lineage>
</organism>
<sequence length="403" mass="42398">MADLSVQFLGKTIPNPFLLASAPPTAFGENIMRAFDQGWGGAVLKTLKPDGMVIEDARPRFAAVKDAGGNVYGFENFELVTKRSLSDWVHEIAEIKKRYPENLLVASIMGDSRGTWQEMTRRVQDAGADMVECNFSCPHGMPEKGVGMAIGQVPEITGEITSWVRDVCKVPLLIKLTPNVADPRVTCAAALDAGADGITAINTVQCLIGVDLETFKPKPVVEGYSSYGGYSGKAIKPIGLRVVSQVAGTMQARGMAPAVSGVGGIAAWEDAVEYMLVGSTTVQVCTEVMLKGYGIVGKLASGLSNYLDARGIGSPMDLVGRTLPWITSHEALSKESAVAARVDYESCTSCGACATACSDSGYGAISMNGDGSTPRVHINEQRCDGCGLCALVCRAGALAVCSH</sequence>
<evidence type="ECO:0000256" key="1">
    <source>
        <dbReference type="ARBA" id="ARBA00010804"/>
    </source>
</evidence>
<protein>
    <recommendedName>
        <fullName evidence="9">dihydrouracil dehydrogenase (NAD(+))</fullName>
        <ecNumber evidence="9">1.3.1.1</ecNumber>
    </recommendedName>
    <alternativeName>
        <fullName evidence="4">Dihydrothymine dehydrogenase</fullName>
    </alternativeName>
    <alternativeName>
        <fullName evidence="3">Dihydrouracil dehydrogenase</fullName>
    </alternativeName>
</protein>
<evidence type="ECO:0000313" key="11">
    <source>
        <dbReference type="EMBL" id="TVM15805.1"/>
    </source>
</evidence>
<proteinExistence type="inferred from homology"/>
<keyword evidence="2 11" id="KW-0560">Oxidoreductase</keyword>